<feature type="transmembrane region" description="Helical" evidence="7">
    <location>
        <begin position="150"/>
        <end position="173"/>
    </location>
</feature>
<gene>
    <name evidence="9" type="ORF">FJW00_08010</name>
</gene>
<feature type="transmembrane region" description="Helical" evidence="7">
    <location>
        <begin position="215"/>
        <end position="236"/>
    </location>
</feature>
<feature type="transmembrane region" description="Helical" evidence="7">
    <location>
        <begin position="185"/>
        <end position="203"/>
    </location>
</feature>
<feature type="transmembrane region" description="Helical" evidence="7">
    <location>
        <begin position="124"/>
        <end position="144"/>
    </location>
</feature>
<feature type="domain" description="EamA" evidence="8">
    <location>
        <begin position="6"/>
        <end position="138"/>
    </location>
</feature>
<accession>A0ABY2Z8L0</accession>
<dbReference type="SUPFAM" id="SSF103481">
    <property type="entry name" value="Multidrug resistance efflux transporter EmrE"/>
    <property type="match status" value="2"/>
</dbReference>
<evidence type="ECO:0000256" key="1">
    <source>
        <dbReference type="ARBA" id="ARBA00004651"/>
    </source>
</evidence>
<evidence type="ECO:0000259" key="8">
    <source>
        <dbReference type="Pfam" id="PF00892"/>
    </source>
</evidence>
<dbReference type="EMBL" id="VHIZ01000037">
    <property type="protein sequence ID" value="TPV28888.1"/>
    <property type="molecule type" value="Genomic_DNA"/>
</dbReference>
<dbReference type="RefSeq" id="WP_140029199.1">
    <property type="nucleotide sequence ID" value="NZ_CP122311.1"/>
</dbReference>
<dbReference type="Pfam" id="PF00892">
    <property type="entry name" value="EamA"/>
    <property type="match status" value="2"/>
</dbReference>
<evidence type="ECO:0000256" key="7">
    <source>
        <dbReference type="SAM" id="Phobius"/>
    </source>
</evidence>
<dbReference type="PANTHER" id="PTHR22911:SF6">
    <property type="entry name" value="SOLUTE CARRIER FAMILY 35 MEMBER G1"/>
    <property type="match status" value="1"/>
</dbReference>
<keyword evidence="6 7" id="KW-0472">Membrane</keyword>
<feature type="transmembrane region" description="Helical" evidence="7">
    <location>
        <begin position="98"/>
        <end position="115"/>
    </location>
</feature>
<keyword evidence="4 7" id="KW-0812">Transmembrane</keyword>
<feature type="transmembrane region" description="Helical" evidence="7">
    <location>
        <begin position="39"/>
        <end position="59"/>
    </location>
</feature>
<evidence type="ECO:0000256" key="6">
    <source>
        <dbReference type="ARBA" id="ARBA00023136"/>
    </source>
</evidence>
<dbReference type="PANTHER" id="PTHR22911">
    <property type="entry name" value="ACYL-MALONYL CONDENSING ENZYME-RELATED"/>
    <property type="match status" value="1"/>
</dbReference>
<feature type="domain" description="EamA" evidence="8">
    <location>
        <begin position="156"/>
        <end position="282"/>
    </location>
</feature>
<evidence type="ECO:0000256" key="3">
    <source>
        <dbReference type="ARBA" id="ARBA00022475"/>
    </source>
</evidence>
<comment type="similarity">
    <text evidence="2">Belongs to the EamA transporter family.</text>
</comment>
<name>A0ABY2Z8L0_9GAMM</name>
<dbReference type="InterPro" id="IPR000620">
    <property type="entry name" value="EamA_dom"/>
</dbReference>
<organism evidence="9 10">
    <name type="scientific">Pantoea anthophila</name>
    <dbReference type="NCBI Taxonomy" id="470931"/>
    <lineage>
        <taxon>Bacteria</taxon>
        <taxon>Pseudomonadati</taxon>
        <taxon>Pseudomonadota</taxon>
        <taxon>Gammaproteobacteria</taxon>
        <taxon>Enterobacterales</taxon>
        <taxon>Erwiniaceae</taxon>
        <taxon>Pantoea</taxon>
    </lineage>
</organism>
<comment type="caution">
    <text evidence="9">The sequence shown here is derived from an EMBL/GenBank/DDBJ whole genome shotgun (WGS) entry which is preliminary data.</text>
</comment>
<evidence type="ECO:0000256" key="2">
    <source>
        <dbReference type="ARBA" id="ARBA00007362"/>
    </source>
</evidence>
<feature type="transmembrane region" description="Helical" evidence="7">
    <location>
        <begin position="269"/>
        <end position="288"/>
    </location>
</feature>
<protein>
    <submittedName>
        <fullName evidence="9">DMT family transporter</fullName>
    </submittedName>
</protein>
<evidence type="ECO:0000313" key="10">
    <source>
        <dbReference type="Proteomes" id="UP000316142"/>
    </source>
</evidence>
<dbReference type="Proteomes" id="UP000316142">
    <property type="component" value="Unassembled WGS sequence"/>
</dbReference>
<feature type="transmembrane region" description="Helical" evidence="7">
    <location>
        <begin position="71"/>
        <end position="92"/>
    </location>
</feature>
<evidence type="ECO:0000256" key="4">
    <source>
        <dbReference type="ARBA" id="ARBA00022692"/>
    </source>
</evidence>
<reference evidence="9 10" key="1">
    <citation type="submission" date="2019-06" db="EMBL/GenBank/DDBJ databases">
        <title>Taxogenomics and systematics of the genus Pantoea.</title>
        <authorList>
            <person name="Tambong J.T."/>
        </authorList>
    </citation>
    <scope>NUCLEOTIDE SEQUENCE [LARGE SCALE GENOMIC DNA]</scope>
    <source>
        <strain evidence="9 10">LMG 2558</strain>
    </source>
</reference>
<keyword evidence="5 7" id="KW-1133">Transmembrane helix</keyword>
<keyword evidence="3" id="KW-1003">Cell membrane</keyword>
<dbReference type="InterPro" id="IPR037185">
    <property type="entry name" value="EmrE-like"/>
</dbReference>
<keyword evidence="10" id="KW-1185">Reference proteome</keyword>
<evidence type="ECO:0000256" key="5">
    <source>
        <dbReference type="ARBA" id="ARBA00022989"/>
    </source>
</evidence>
<proteinExistence type="inferred from homology"/>
<feature type="transmembrane region" description="Helical" evidence="7">
    <location>
        <begin position="243"/>
        <end position="263"/>
    </location>
</feature>
<sequence>MNASAGIAMKVMAALSSTLMLACVKQLDGAIPVGEVIFFRSLLALVPLLIWLRIQGSVLDGIRTRNIRGHVVRGLAGTGGLYFSYLSLLYISLTDATAINYAAPLFTVLLAALLLREKVRHHRWVAVFMGFTGILVMFSGHLSLTQQGSFSLSASAGILLALMAAFCTACALVQIRFLNGKEKPGAIAFWFAITTALTSLITLPAGWKVPQGNQLALLVGCGLLGGITQILMTLSLRYAEASLLAPFDYTTLIWSVAVGYLLLGSLPDSATVVGAILVVTGGLYAVLYERYRFRKTQMANVSS</sequence>
<comment type="subcellular location">
    <subcellularLocation>
        <location evidence="1">Cell membrane</location>
        <topology evidence="1">Multi-pass membrane protein</topology>
    </subcellularLocation>
</comment>
<evidence type="ECO:0000313" key="9">
    <source>
        <dbReference type="EMBL" id="TPV28888.1"/>
    </source>
</evidence>